<dbReference type="Pfam" id="PF13414">
    <property type="entry name" value="TPR_11"/>
    <property type="match status" value="2"/>
</dbReference>
<protein>
    <submittedName>
        <fullName evidence="4">TPR repeat-containing protein YrrB</fullName>
    </submittedName>
</protein>
<dbReference type="PANTHER" id="PTHR44366:SF1">
    <property type="entry name" value="UDP-N-ACETYLGLUCOSAMINE--PEPTIDE N-ACETYLGLUCOSAMINYLTRANSFERASE 110 KDA SUBUNIT"/>
    <property type="match status" value="1"/>
</dbReference>
<feature type="compositionally biased region" description="Basic residues" evidence="2">
    <location>
        <begin position="1"/>
        <end position="12"/>
    </location>
</feature>
<dbReference type="Pfam" id="PF14559">
    <property type="entry name" value="TPR_19"/>
    <property type="match status" value="1"/>
</dbReference>
<keyword evidence="1" id="KW-0802">TPR repeat</keyword>
<gene>
    <name evidence="4" type="primary">yrrB_2</name>
    <name evidence="4" type="ORF">Thiowin_03654</name>
</gene>
<evidence type="ECO:0000313" key="4">
    <source>
        <dbReference type="EMBL" id="WPL18580.1"/>
    </source>
</evidence>
<dbReference type="InterPro" id="IPR011990">
    <property type="entry name" value="TPR-like_helical_dom_sf"/>
</dbReference>
<feature type="repeat" description="TPR" evidence="1">
    <location>
        <begin position="95"/>
        <end position="128"/>
    </location>
</feature>
<dbReference type="EMBL" id="CP121472">
    <property type="protein sequence ID" value="WPL18580.1"/>
    <property type="molecule type" value="Genomic_DNA"/>
</dbReference>
<dbReference type="SUPFAM" id="SSF53335">
    <property type="entry name" value="S-adenosyl-L-methionine-dependent methyltransferases"/>
    <property type="match status" value="1"/>
</dbReference>
<evidence type="ECO:0000259" key="3">
    <source>
        <dbReference type="Pfam" id="PF13649"/>
    </source>
</evidence>
<dbReference type="RefSeq" id="WP_328984333.1">
    <property type="nucleotide sequence ID" value="NZ_CP121472.1"/>
</dbReference>
<dbReference type="InterPro" id="IPR041698">
    <property type="entry name" value="Methyltransf_25"/>
</dbReference>
<dbReference type="SMART" id="SM00028">
    <property type="entry name" value="TPR"/>
    <property type="match status" value="9"/>
</dbReference>
<feature type="repeat" description="TPR" evidence="1">
    <location>
        <begin position="197"/>
        <end position="230"/>
    </location>
</feature>
<evidence type="ECO:0000256" key="2">
    <source>
        <dbReference type="SAM" id="MobiDB-lite"/>
    </source>
</evidence>
<dbReference type="Gene3D" id="1.25.40.10">
    <property type="entry name" value="Tetratricopeptide repeat domain"/>
    <property type="match status" value="1"/>
</dbReference>
<organism evidence="4 5">
    <name type="scientific">Thiorhodovibrio winogradskyi</name>
    <dbReference type="NCBI Taxonomy" id="77007"/>
    <lineage>
        <taxon>Bacteria</taxon>
        <taxon>Pseudomonadati</taxon>
        <taxon>Pseudomonadota</taxon>
        <taxon>Gammaproteobacteria</taxon>
        <taxon>Chromatiales</taxon>
        <taxon>Chromatiaceae</taxon>
        <taxon>Thiorhodovibrio</taxon>
    </lineage>
</organism>
<evidence type="ECO:0000313" key="5">
    <source>
        <dbReference type="Proteomes" id="UP001432180"/>
    </source>
</evidence>
<dbReference type="InterPro" id="IPR029063">
    <property type="entry name" value="SAM-dependent_MTases_sf"/>
</dbReference>
<feature type="region of interest" description="Disordered" evidence="2">
    <location>
        <begin position="1"/>
        <end position="26"/>
    </location>
</feature>
<keyword evidence="5" id="KW-1185">Reference proteome</keyword>
<dbReference type="Gene3D" id="3.40.50.150">
    <property type="entry name" value="Vaccinia Virus protein VP39"/>
    <property type="match status" value="1"/>
</dbReference>
<dbReference type="InterPro" id="IPR019734">
    <property type="entry name" value="TPR_rpt"/>
</dbReference>
<dbReference type="Proteomes" id="UP001432180">
    <property type="component" value="Chromosome"/>
</dbReference>
<dbReference type="PANTHER" id="PTHR44366">
    <property type="entry name" value="UDP-N-ACETYLGLUCOSAMINE--PEPTIDE N-ACETYLGLUCOSAMINYLTRANSFERASE 110 KDA SUBUNIT"/>
    <property type="match status" value="1"/>
</dbReference>
<reference evidence="4 5" key="1">
    <citation type="journal article" date="2023" name="Microorganisms">
        <title>Thiorhodovibrio frisius and Trv. litoralis spp. nov., Two Novel Members from a Clade of Fastidious Purple Sulfur Bacteria That Exhibit Unique Red-Shifted Light-Harvesting Capabilities.</title>
        <authorList>
            <person name="Methner A."/>
            <person name="Kuzyk S.B."/>
            <person name="Petersen J."/>
            <person name="Bauer S."/>
            <person name="Brinkmann H."/>
            <person name="Sichau K."/>
            <person name="Wanner G."/>
            <person name="Wolf J."/>
            <person name="Neumann-Schaal M."/>
            <person name="Henke P."/>
            <person name="Tank M."/>
            <person name="Sproer C."/>
            <person name="Bunk B."/>
            <person name="Overmann J."/>
        </authorList>
    </citation>
    <scope>NUCLEOTIDE SEQUENCE [LARGE SCALE GENOMIC DNA]</scope>
    <source>
        <strain evidence="4 5">DSM 6702</strain>
    </source>
</reference>
<dbReference type="InterPro" id="IPR037919">
    <property type="entry name" value="OGT"/>
</dbReference>
<feature type="repeat" description="TPR" evidence="1">
    <location>
        <begin position="163"/>
        <end position="196"/>
    </location>
</feature>
<dbReference type="SUPFAM" id="SSF48452">
    <property type="entry name" value="TPR-like"/>
    <property type="match status" value="2"/>
</dbReference>
<accession>A0ABZ0SG21</accession>
<sequence>MKRSTRRPKGRAGHSGSRFPPKTGKPLDTLLQTALEKHHQGDLGAATQLYSRILEQAPRHADALHLLGVACHQTGDTARGVAFVAEAIAVNDQDAAYHSNHGLMLKALARLDEALAAYDKAIRIKPDFANAHTNRAAVLIALMRTQEALDACDTALALTPDLPDAHNTRGVALKDLGRQEEALAAYDRALAIHPAFAEAHCNRGNILKSLERSAEAETSFERALAINPQFATAHTNLALVLNERGCHDRAARHLDVSIRLRPADADTLSAKSFHHATQGEWEQAEHWAKLSLRHRPDDGPTLKALASCLVAQGRADAGLQVILRSLELRDDREARQLFVQCVKGNRFSSFDEHVHHLLTRALNEGWTRPTDLAAAATTMLKCQPGIQECLSQLASIERKSQSCKTPMDHWQIAVSSFAPLAENPLLLALLRTSLIPDVEFERALTIARRVLLYSADLMTDPADTPVFFLRLTSALAQHCFLNEYLFDDTEDEIRTAWIWRDRLTAALHDDTEITTAVPLIVSAYFPLNSIAGAMHLLEKSWPDAAEEVLTQQLREPAAEQALHENIPKLTRIDDQVSLLVRSQYEENPYPRWSRLGTEGIPRATDRLMKALFPRGPYQQIQKPEGTDILVAGCGTGQNSIETARRFSNARVLAIDLSHASLSYAKRKSDEFGVTSIDYAQADILDLRDLDRSFDVIEAAGVLHHLHDPFQGWKILISMLRPLGLMRVGLYSAIARRNIMHGRELIKEMGYKTNAQDIRRCRREIVRRSTDDRFRQITQILDFYSISMCRDLLFHRQEHQMTLPEIRTFLRAHRLEFLGFEKDPAILTAYRKRYPDDLPATNLEYWSAFEQENPNVFLDMYQFWIQKLE</sequence>
<name>A0ABZ0SG21_9GAMM</name>
<proteinExistence type="predicted"/>
<evidence type="ECO:0000256" key="1">
    <source>
        <dbReference type="PROSITE-ProRule" id="PRU00339"/>
    </source>
</evidence>
<dbReference type="CDD" id="cd02440">
    <property type="entry name" value="AdoMet_MTases"/>
    <property type="match status" value="1"/>
</dbReference>
<feature type="domain" description="Methyltransferase" evidence="3">
    <location>
        <begin position="628"/>
        <end position="722"/>
    </location>
</feature>
<dbReference type="Pfam" id="PF13649">
    <property type="entry name" value="Methyltransf_25"/>
    <property type="match status" value="1"/>
</dbReference>
<dbReference type="PROSITE" id="PS50005">
    <property type="entry name" value="TPR"/>
    <property type="match status" value="3"/>
</dbReference>